<dbReference type="GO" id="GO:0016491">
    <property type="term" value="F:oxidoreductase activity"/>
    <property type="evidence" value="ECO:0007669"/>
    <property type="project" value="UniProtKB-UniRule"/>
</dbReference>
<name>A0A212ITY5_9FIRM</name>
<dbReference type="PANTHER" id="PTHR43425:SF2">
    <property type="entry name" value="OXYGEN-INSENSITIVE NADPH NITROREDUCTASE"/>
    <property type="match status" value="1"/>
</dbReference>
<dbReference type="EC" id="1.-.-.-" evidence="7"/>
<evidence type="ECO:0000256" key="3">
    <source>
        <dbReference type="ARBA" id="ARBA00022643"/>
    </source>
</evidence>
<sequence length="245" mass="27529">MNDIIQSLYDRKSVRVFTEAPVAPEVKHAILEAAAQAPSAGCQQLYTILDITDPTLKATLADTCDHQPFIAKAPVVLVFCADCRKWYDAYLAAGCTPRTPGVGDLLLACSDTLIAAQNAVVAAESLGIGSCYIGDIMELCEEHRRLLNLPQWVFPAAMLVMGYPTQQQKDRPKPERFHLSHVVHENGYRAMDEAELREMFAGRTDGRDYESWMRAFCDRKYNSDFAWEMSRSVGEYLHDFEVRGE</sequence>
<organism evidence="7">
    <name type="scientific">uncultured Eubacteriales bacterium</name>
    <dbReference type="NCBI Taxonomy" id="172733"/>
    <lineage>
        <taxon>Bacteria</taxon>
        <taxon>Bacillati</taxon>
        <taxon>Bacillota</taxon>
        <taxon>Clostridia</taxon>
        <taxon>Eubacteriales</taxon>
        <taxon>environmental samples</taxon>
    </lineage>
</organism>
<dbReference type="Gene3D" id="3.40.109.10">
    <property type="entry name" value="NADH Oxidase"/>
    <property type="match status" value="1"/>
</dbReference>
<dbReference type="InterPro" id="IPR016446">
    <property type="entry name" value="Flavin_OxRdtase_Frp"/>
</dbReference>
<keyword evidence="3 5" id="KW-0288">FMN</keyword>
<dbReference type="PANTHER" id="PTHR43425">
    <property type="entry name" value="OXYGEN-INSENSITIVE NADPH NITROREDUCTASE"/>
    <property type="match status" value="1"/>
</dbReference>
<dbReference type="EMBL" id="FLUN01000001">
    <property type="protein sequence ID" value="SBV90664.1"/>
    <property type="molecule type" value="Genomic_DNA"/>
</dbReference>
<evidence type="ECO:0000259" key="6">
    <source>
        <dbReference type="Pfam" id="PF00881"/>
    </source>
</evidence>
<keyword evidence="5" id="KW-0521">NADP</keyword>
<dbReference type="InterPro" id="IPR029479">
    <property type="entry name" value="Nitroreductase"/>
</dbReference>
<evidence type="ECO:0000256" key="2">
    <source>
        <dbReference type="ARBA" id="ARBA00022630"/>
    </source>
</evidence>
<gene>
    <name evidence="7" type="ORF">KL86CLO1_10015</name>
</gene>
<proteinExistence type="inferred from homology"/>
<dbReference type="PIRSF" id="PIRSF005426">
    <property type="entry name" value="Frp"/>
    <property type="match status" value="1"/>
</dbReference>
<evidence type="ECO:0000256" key="1">
    <source>
        <dbReference type="ARBA" id="ARBA00008366"/>
    </source>
</evidence>
<evidence type="ECO:0000256" key="4">
    <source>
        <dbReference type="ARBA" id="ARBA00023002"/>
    </source>
</evidence>
<protein>
    <submittedName>
        <fullName evidence="7">Nitroreductase</fullName>
        <ecNumber evidence="7">1.-.-.-</ecNumber>
    </submittedName>
</protein>
<dbReference type="SUPFAM" id="SSF55469">
    <property type="entry name" value="FMN-dependent nitroreductase-like"/>
    <property type="match status" value="1"/>
</dbReference>
<accession>A0A212ITY5</accession>
<evidence type="ECO:0000313" key="7">
    <source>
        <dbReference type="EMBL" id="SBV90664.1"/>
    </source>
</evidence>
<dbReference type="Pfam" id="PF00881">
    <property type="entry name" value="Nitroreductase"/>
    <property type="match status" value="1"/>
</dbReference>
<feature type="domain" description="Nitroreductase" evidence="6">
    <location>
        <begin position="10"/>
        <end position="163"/>
    </location>
</feature>
<reference evidence="7" key="1">
    <citation type="submission" date="2016-04" db="EMBL/GenBank/DDBJ databases">
        <authorList>
            <person name="Evans L.H."/>
            <person name="Alamgir A."/>
            <person name="Owens N."/>
            <person name="Weber N.D."/>
            <person name="Virtaneva K."/>
            <person name="Barbian K."/>
            <person name="Babar A."/>
            <person name="Rosenke K."/>
        </authorList>
    </citation>
    <scope>NUCLEOTIDE SEQUENCE</scope>
    <source>
        <strain evidence="7">86</strain>
    </source>
</reference>
<dbReference type="InterPro" id="IPR000415">
    <property type="entry name" value="Nitroreductase-like"/>
</dbReference>
<keyword evidence="2 5" id="KW-0285">Flavoprotein</keyword>
<keyword evidence="4 5" id="KW-0560">Oxidoreductase</keyword>
<evidence type="ECO:0000256" key="5">
    <source>
        <dbReference type="PIRNR" id="PIRNR005426"/>
    </source>
</evidence>
<dbReference type="AlphaFoldDB" id="A0A212ITY5"/>
<comment type="similarity">
    <text evidence="1 5">Belongs to the flavin oxidoreductase frp family.</text>
</comment>